<dbReference type="GO" id="GO:0090385">
    <property type="term" value="P:phagosome-lysosome fusion"/>
    <property type="evidence" value="ECO:0007669"/>
    <property type="project" value="TreeGrafter"/>
</dbReference>
<dbReference type="EMBL" id="JXXN02001609">
    <property type="protein sequence ID" value="THD24423.1"/>
    <property type="molecule type" value="Genomic_DNA"/>
</dbReference>
<name>A0A4E0RA83_FASHE</name>
<dbReference type="PRINTS" id="PR00625">
    <property type="entry name" value="JDOMAIN"/>
</dbReference>
<dbReference type="SMART" id="SM00175">
    <property type="entry name" value="RAB"/>
    <property type="match status" value="1"/>
</dbReference>
<dbReference type="Proteomes" id="UP000230066">
    <property type="component" value="Unassembled WGS sequence"/>
</dbReference>
<feature type="domain" description="J" evidence="5">
    <location>
        <begin position="265"/>
        <end position="332"/>
    </location>
</feature>
<evidence type="ECO:0000313" key="7">
    <source>
        <dbReference type="Proteomes" id="UP000230066"/>
    </source>
</evidence>
<comment type="similarity">
    <text evidence="1">Belongs to the small GTPase superfamily. Rab family.</text>
</comment>
<dbReference type="InterPro" id="IPR005225">
    <property type="entry name" value="Small_GTP-bd"/>
</dbReference>
<dbReference type="GO" id="GO:0045335">
    <property type="term" value="C:phagocytic vesicle"/>
    <property type="evidence" value="ECO:0007669"/>
    <property type="project" value="TreeGrafter"/>
</dbReference>
<dbReference type="InterPro" id="IPR001806">
    <property type="entry name" value="Small_GTPase"/>
</dbReference>
<dbReference type="InterPro" id="IPR036869">
    <property type="entry name" value="J_dom_sf"/>
</dbReference>
<dbReference type="GO" id="GO:0003924">
    <property type="term" value="F:GTPase activity"/>
    <property type="evidence" value="ECO:0007669"/>
    <property type="project" value="InterPro"/>
</dbReference>
<evidence type="ECO:0000256" key="2">
    <source>
        <dbReference type="ARBA" id="ARBA00022741"/>
    </source>
</evidence>
<dbReference type="Pfam" id="PF00071">
    <property type="entry name" value="Ras"/>
    <property type="match status" value="1"/>
</dbReference>
<gene>
    <name evidence="6" type="ORF">D915_004767</name>
</gene>
<evidence type="ECO:0000313" key="6">
    <source>
        <dbReference type="EMBL" id="THD24423.1"/>
    </source>
</evidence>
<feature type="compositionally biased region" description="Polar residues" evidence="4">
    <location>
        <begin position="209"/>
        <end position="221"/>
    </location>
</feature>
<comment type="caution">
    <text evidence="6">The sequence shown here is derived from an EMBL/GenBank/DDBJ whole genome shotgun (WGS) entry which is preliminary data.</text>
</comment>
<evidence type="ECO:0000256" key="3">
    <source>
        <dbReference type="ARBA" id="ARBA00023134"/>
    </source>
</evidence>
<dbReference type="PROSITE" id="PS50076">
    <property type="entry name" value="DNAJ_2"/>
    <property type="match status" value="1"/>
</dbReference>
<dbReference type="GO" id="GO:0005770">
    <property type="term" value="C:late endosome"/>
    <property type="evidence" value="ECO:0007669"/>
    <property type="project" value="TreeGrafter"/>
</dbReference>
<dbReference type="GO" id="GO:0005525">
    <property type="term" value="F:GTP binding"/>
    <property type="evidence" value="ECO:0007669"/>
    <property type="project" value="UniProtKB-KW"/>
</dbReference>
<reference evidence="6" key="1">
    <citation type="submission" date="2019-03" db="EMBL/GenBank/DDBJ databases">
        <title>Improved annotation for the trematode Fasciola hepatica.</title>
        <authorList>
            <person name="Choi Y.-J."/>
            <person name="Martin J."/>
            <person name="Mitreva M."/>
        </authorList>
    </citation>
    <scope>NUCLEOTIDE SEQUENCE [LARGE SCALE GENOMIC DNA]</scope>
</reference>
<dbReference type="SUPFAM" id="SSF46565">
    <property type="entry name" value="Chaperone J-domain"/>
    <property type="match status" value="1"/>
</dbReference>
<dbReference type="FunFam" id="3.40.50.300:FF:001447">
    <property type="entry name" value="Ras-related protein Rab-1B"/>
    <property type="match status" value="1"/>
</dbReference>
<dbReference type="GO" id="GO:0005764">
    <property type="term" value="C:lysosome"/>
    <property type="evidence" value="ECO:0007669"/>
    <property type="project" value="TreeGrafter"/>
</dbReference>
<dbReference type="AlphaFoldDB" id="A0A4E0RA83"/>
<proteinExistence type="inferred from homology"/>
<dbReference type="PROSITE" id="PS51419">
    <property type="entry name" value="RAB"/>
    <property type="match status" value="1"/>
</dbReference>
<dbReference type="Gene3D" id="3.40.50.300">
    <property type="entry name" value="P-loop containing nucleotide triphosphate hydrolases"/>
    <property type="match status" value="1"/>
</dbReference>
<evidence type="ECO:0000256" key="1">
    <source>
        <dbReference type="ARBA" id="ARBA00006270"/>
    </source>
</evidence>
<dbReference type="SMART" id="SM00271">
    <property type="entry name" value="DnaJ"/>
    <property type="match status" value="1"/>
</dbReference>
<dbReference type="SMART" id="SM00173">
    <property type="entry name" value="RAS"/>
    <property type="match status" value="1"/>
</dbReference>
<feature type="region of interest" description="Disordered" evidence="4">
    <location>
        <begin position="209"/>
        <end position="249"/>
    </location>
</feature>
<dbReference type="CDD" id="cd06257">
    <property type="entry name" value="DnaJ"/>
    <property type="match status" value="1"/>
</dbReference>
<dbReference type="InterPro" id="IPR001623">
    <property type="entry name" value="DnaJ_domain"/>
</dbReference>
<dbReference type="PRINTS" id="PR00449">
    <property type="entry name" value="RASTRNSFRMNG"/>
</dbReference>
<dbReference type="PROSITE" id="PS51421">
    <property type="entry name" value="RAS"/>
    <property type="match status" value="1"/>
</dbReference>
<keyword evidence="3" id="KW-0342">GTP-binding</keyword>
<dbReference type="SUPFAM" id="SSF52540">
    <property type="entry name" value="P-loop containing nucleoside triphosphate hydrolases"/>
    <property type="match status" value="1"/>
</dbReference>
<dbReference type="Gene3D" id="1.10.287.110">
    <property type="entry name" value="DnaJ domain"/>
    <property type="match status" value="1"/>
</dbReference>
<dbReference type="SMART" id="SM00174">
    <property type="entry name" value="RHO"/>
    <property type="match status" value="1"/>
</dbReference>
<dbReference type="PANTHER" id="PTHR47981">
    <property type="entry name" value="RAB FAMILY"/>
    <property type="match status" value="1"/>
</dbReference>
<dbReference type="SMART" id="SM00176">
    <property type="entry name" value="RAN"/>
    <property type="match status" value="1"/>
</dbReference>
<sequence length="332" mass="37561">MSNSQPVTIKLLTLGNVETGKSCLIKRYCEKRFVSKYLPTIGIDYGVISATIRNKNVKVNIFDTSGDPVFFEVRNEFYRDCEGVLLVFDLKNRKSFDALDKWLFEMKSELRAVSSPLTARFCVCGNKVDQTQRVVSYFEASQWCANNNLPYFETSALTGHGVTDVINTLLESILEPDVNDSFAHLYTRHTYQPNDTRWSQSAADSSYVTTTQKKFQKSSPPSFVPDSDTLTSQRSGRRSEAVSSKSTRYTPSQFQAVNRIRQAKTHQERLGVGFRATNDEINRAYRKLAFTVHPDKNFAPGSEEAFKLLVSARTALIQPGFSLSETKFRAEI</sequence>
<accession>A0A4E0RA83</accession>
<dbReference type="Pfam" id="PF00226">
    <property type="entry name" value="DnaJ"/>
    <property type="match status" value="1"/>
</dbReference>
<dbReference type="PANTHER" id="PTHR47981:SF20">
    <property type="entry name" value="RAS-RELATED PROTEIN RAB-7A"/>
    <property type="match status" value="1"/>
</dbReference>
<dbReference type="CDD" id="cd04119">
    <property type="entry name" value="RJL"/>
    <property type="match status" value="1"/>
</dbReference>
<evidence type="ECO:0000259" key="5">
    <source>
        <dbReference type="PROSITE" id="PS50076"/>
    </source>
</evidence>
<keyword evidence="2" id="KW-0547">Nucleotide-binding</keyword>
<protein>
    <submittedName>
        <fullName evidence="6">DnaJ subfamily C member 27</fullName>
    </submittedName>
</protein>
<dbReference type="NCBIfam" id="TIGR00231">
    <property type="entry name" value="small_GTP"/>
    <property type="match status" value="1"/>
</dbReference>
<keyword evidence="7" id="KW-1185">Reference proteome</keyword>
<organism evidence="6 7">
    <name type="scientific">Fasciola hepatica</name>
    <name type="common">Liver fluke</name>
    <dbReference type="NCBI Taxonomy" id="6192"/>
    <lineage>
        <taxon>Eukaryota</taxon>
        <taxon>Metazoa</taxon>
        <taxon>Spiralia</taxon>
        <taxon>Lophotrochozoa</taxon>
        <taxon>Platyhelminthes</taxon>
        <taxon>Trematoda</taxon>
        <taxon>Digenea</taxon>
        <taxon>Plagiorchiida</taxon>
        <taxon>Echinostomata</taxon>
        <taxon>Echinostomatoidea</taxon>
        <taxon>Fasciolidae</taxon>
        <taxon>Fasciola</taxon>
    </lineage>
</organism>
<evidence type="ECO:0000256" key="4">
    <source>
        <dbReference type="SAM" id="MobiDB-lite"/>
    </source>
</evidence>
<dbReference type="InterPro" id="IPR027417">
    <property type="entry name" value="P-loop_NTPase"/>
</dbReference>